<keyword evidence="1" id="KW-1133">Transmembrane helix</keyword>
<evidence type="ECO:0000256" key="1">
    <source>
        <dbReference type="SAM" id="Phobius"/>
    </source>
</evidence>
<feature type="transmembrane region" description="Helical" evidence="1">
    <location>
        <begin position="63"/>
        <end position="86"/>
    </location>
</feature>
<gene>
    <name evidence="2" type="ordered locus">Despr_2698</name>
</gene>
<name>A0A7U4DQ80_DESPD</name>
<feature type="transmembrane region" description="Helical" evidence="1">
    <location>
        <begin position="173"/>
        <end position="192"/>
    </location>
</feature>
<protein>
    <submittedName>
        <fullName evidence="2">Uncharacterized protein</fullName>
    </submittedName>
</protein>
<dbReference type="AlphaFoldDB" id="A0A7U4DQ80"/>
<organism evidence="2 3">
    <name type="scientific">Desulfobulbus propionicus (strain ATCC 33891 / DSM 2032 / VKM B-1956 / 1pr3)</name>
    <dbReference type="NCBI Taxonomy" id="577650"/>
    <lineage>
        <taxon>Bacteria</taxon>
        <taxon>Pseudomonadati</taxon>
        <taxon>Thermodesulfobacteriota</taxon>
        <taxon>Desulfobulbia</taxon>
        <taxon>Desulfobulbales</taxon>
        <taxon>Desulfobulbaceae</taxon>
        <taxon>Desulfobulbus</taxon>
    </lineage>
</organism>
<dbReference type="EMBL" id="CP002364">
    <property type="protein sequence ID" value="ADW18834.1"/>
    <property type="molecule type" value="Genomic_DNA"/>
</dbReference>
<reference evidence="2 3" key="1">
    <citation type="journal article" date="2011" name="Stand. Genomic Sci.">
        <title>Complete genome sequence of Desulfobulbus propionicus type strain (1pr3).</title>
        <authorList>
            <person name="Pagani I."/>
            <person name="Lapidus A."/>
            <person name="Nolan M."/>
            <person name="Lucas S."/>
            <person name="Hammon N."/>
            <person name="Deshpande S."/>
            <person name="Cheng J.F."/>
            <person name="Chertkov O."/>
            <person name="Davenport K."/>
            <person name="Tapia R."/>
            <person name="Han C."/>
            <person name="Goodwin L."/>
            <person name="Pitluck S."/>
            <person name="Liolios K."/>
            <person name="Mavromatis K."/>
            <person name="Ivanova N."/>
            <person name="Mikhailova N."/>
            <person name="Pati A."/>
            <person name="Chen A."/>
            <person name="Palaniappan K."/>
            <person name="Land M."/>
            <person name="Hauser L."/>
            <person name="Chang Y.J."/>
            <person name="Jeffries C.D."/>
            <person name="Detter J.C."/>
            <person name="Brambilla E."/>
            <person name="Kannan K.P."/>
            <person name="Djao O.D."/>
            <person name="Rohde M."/>
            <person name="Pukall R."/>
            <person name="Spring S."/>
            <person name="Goker M."/>
            <person name="Sikorski J."/>
            <person name="Woyke T."/>
            <person name="Bristow J."/>
            <person name="Eisen J.A."/>
            <person name="Markowitz V."/>
            <person name="Hugenholtz P."/>
            <person name="Kyrpides N.C."/>
            <person name="Klenk H.P."/>
        </authorList>
    </citation>
    <scope>NUCLEOTIDE SEQUENCE [LARGE SCALE GENOMIC DNA]</scope>
    <source>
        <strain evidence="3">ATCC 33891 / DSM 2032 / 1pr3</strain>
    </source>
</reference>
<dbReference type="KEGG" id="dpr:Despr_2698"/>
<keyword evidence="3" id="KW-1185">Reference proteome</keyword>
<evidence type="ECO:0000313" key="2">
    <source>
        <dbReference type="EMBL" id="ADW18834.1"/>
    </source>
</evidence>
<keyword evidence="1" id="KW-0812">Transmembrane</keyword>
<keyword evidence="1" id="KW-0472">Membrane</keyword>
<proteinExistence type="predicted"/>
<feature type="transmembrane region" description="Helical" evidence="1">
    <location>
        <begin position="129"/>
        <end position="152"/>
    </location>
</feature>
<dbReference type="Proteomes" id="UP000006365">
    <property type="component" value="Chromosome"/>
</dbReference>
<accession>A0A7U4DQ80</accession>
<feature type="transmembrane region" description="Helical" evidence="1">
    <location>
        <begin position="207"/>
        <end position="225"/>
    </location>
</feature>
<dbReference type="RefSeq" id="WP_015725360.1">
    <property type="nucleotide sequence ID" value="NC_014972.1"/>
</dbReference>
<feature type="transmembrane region" description="Helical" evidence="1">
    <location>
        <begin position="24"/>
        <end position="43"/>
    </location>
</feature>
<sequence length="284" mass="32073">MDTLFSRITYIFDPLHAFYEHERVYRKISISLVFLFLCSLGLIELNRQGLLPAELAALLPRNHFYAVHAAFTVILVLEVISLIFVLPCSFSRSLGKQFEILSLILIRNAFKELSYFAEPLSYEGNIEKILHILASGFGALLIFALLGVYYKIQKRSGEDGRSIDLYGFVASKKAISLLLLVSFVCMGGYSIYQTLQGIEHPDFLHGFYTQLILTDILIVLVSQCFHPSAKMIFRNSGYALSTLMIRLALVAPVYYNVLLGAAAMLFAILLTLVSQHLFQQQRKL</sequence>
<evidence type="ECO:0000313" key="3">
    <source>
        <dbReference type="Proteomes" id="UP000006365"/>
    </source>
</evidence>